<name>A0A3B1CAU0_9ZZZZ</name>
<dbReference type="InterPro" id="IPR013757">
    <property type="entry name" value="Topo_IIA_A_a_sf"/>
</dbReference>
<dbReference type="InterPro" id="IPR006691">
    <property type="entry name" value="GyrA/parC_rep"/>
</dbReference>
<accession>A0A3B1CAU0</accession>
<dbReference type="InterPro" id="IPR002205">
    <property type="entry name" value="Topo_IIA_dom_A"/>
</dbReference>
<dbReference type="HAMAP" id="MF_01897">
    <property type="entry name" value="GyrA"/>
    <property type="match status" value="1"/>
</dbReference>
<keyword evidence="5" id="KW-0067">ATP-binding</keyword>
<dbReference type="InterPro" id="IPR013760">
    <property type="entry name" value="Topo_IIA-like_dom_sf"/>
</dbReference>
<dbReference type="EC" id="5.6.2.2" evidence="3"/>
<dbReference type="GO" id="GO:0009330">
    <property type="term" value="C:DNA topoisomerase type II (double strand cut, ATP-hydrolyzing) complex"/>
    <property type="evidence" value="ECO:0007669"/>
    <property type="project" value="TreeGrafter"/>
</dbReference>
<evidence type="ECO:0000256" key="9">
    <source>
        <dbReference type="ARBA" id="ARBA00063644"/>
    </source>
</evidence>
<dbReference type="Pfam" id="PF03989">
    <property type="entry name" value="DNA_gyraseA_C"/>
    <property type="match status" value="6"/>
</dbReference>
<dbReference type="Gene3D" id="1.10.268.10">
    <property type="entry name" value="Topoisomerase, domain 3"/>
    <property type="match status" value="1"/>
</dbReference>
<evidence type="ECO:0000256" key="4">
    <source>
        <dbReference type="ARBA" id="ARBA00022741"/>
    </source>
</evidence>
<dbReference type="Gene3D" id="3.30.1360.40">
    <property type="match status" value="1"/>
</dbReference>
<dbReference type="PANTHER" id="PTHR43493">
    <property type="entry name" value="DNA GYRASE/TOPOISOMERASE SUBUNIT A"/>
    <property type="match status" value="1"/>
</dbReference>
<dbReference type="FunFam" id="2.120.10.90:FF:000005">
    <property type="entry name" value="DNA topoisomerase 4 subunit A"/>
    <property type="match status" value="1"/>
</dbReference>
<dbReference type="Gene3D" id="3.90.199.10">
    <property type="entry name" value="Topoisomerase II, domain 5"/>
    <property type="match status" value="1"/>
</dbReference>
<dbReference type="InterPro" id="IPR005743">
    <property type="entry name" value="GyrA"/>
</dbReference>
<dbReference type="GO" id="GO:0006265">
    <property type="term" value="P:DNA topological change"/>
    <property type="evidence" value="ECO:0007669"/>
    <property type="project" value="InterPro"/>
</dbReference>
<comment type="subunit">
    <text evidence="9">Heterotetramer composed of ParC and ParE.</text>
</comment>
<dbReference type="GO" id="GO:0005524">
    <property type="term" value="F:ATP binding"/>
    <property type="evidence" value="ECO:0007669"/>
    <property type="project" value="UniProtKB-KW"/>
</dbReference>
<keyword evidence="4" id="KW-0547">Nucleotide-binding</keyword>
<dbReference type="AlphaFoldDB" id="A0A3B1CAU0"/>
<evidence type="ECO:0000256" key="1">
    <source>
        <dbReference type="ARBA" id="ARBA00000185"/>
    </source>
</evidence>
<keyword evidence="6" id="KW-0799">Topoisomerase</keyword>
<dbReference type="GO" id="GO:0005737">
    <property type="term" value="C:cytoplasm"/>
    <property type="evidence" value="ECO:0007669"/>
    <property type="project" value="TreeGrafter"/>
</dbReference>
<dbReference type="SMART" id="SM00434">
    <property type="entry name" value="TOP4c"/>
    <property type="match status" value="1"/>
</dbReference>
<dbReference type="InterPro" id="IPR035516">
    <property type="entry name" value="Gyrase/topoIV_suA_C"/>
</dbReference>
<evidence type="ECO:0000259" key="10">
    <source>
        <dbReference type="PROSITE" id="PS52040"/>
    </source>
</evidence>
<feature type="domain" description="Topo IIA-type catalytic" evidence="10">
    <location>
        <begin position="34"/>
        <end position="499"/>
    </location>
</feature>
<proteinExistence type="inferred from homology"/>
<dbReference type="InterPro" id="IPR013758">
    <property type="entry name" value="Topo_IIA_A/C_ab"/>
</dbReference>
<gene>
    <name evidence="11" type="ORF">MNBD_NITROSPINAE04-2382</name>
</gene>
<dbReference type="GO" id="GO:0003677">
    <property type="term" value="F:DNA binding"/>
    <property type="evidence" value="ECO:0007669"/>
    <property type="project" value="UniProtKB-KW"/>
</dbReference>
<comment type="catalytic activity">
    <reaction evidence="1">
        <text>ATP-dependent breakage, passage and rejoining of double-stranded DNA.</text>
        <dbReference type="EC" id="5.6.2.2"/>
    </reaction>
</comment>
<keyword evidence="7" id="KW-0238">DNA-binding</keyword>
<dbReference type="NCBIfam" id="NF004044">
    <property type="entry name" value="PRK05561.1"/>
    <property type="match status" value="1"/>
</dbReference>
<protein>
    <recommendedName>
        <fullName evidence="3">DNA topoisomerase (ATP-hydrolyzing)</fullName>
        <ecNumber evidence="3">5.6.2.2</ecNumber>
    </recommendedName>
</protein>
<evidence type="ECO:0000256" key="8">
    <source>
        <dbReference type="ARBA" id="ARBA00023235"/>
    </source>
</evidence>
<dbReference type="InterPro" id="IPR050220">
    <property type="entry name" value="Type_II_DNA_Topoisomerases"/>
</dbReference>
<dbReference type="PROSITE" id="PS52040">
    <property type="entry name" value="TOPO_IIA"/>
    <property type="match status" value="1"/>
</dbReference>
<dbReference type="EMBL" id="UOGA01000208">
    <property type="protein sequence ID" value="VAX21773.1"/>
    <property type="molecule type" value="Genomic_DNA"/>
</dbReference>
<dbReference type="SUPFAM" id="SSF56719">
    <property type="entry name" value="Type II DNA topoisomerase"/>
    <property type="match status" value="1"/>
</dbReference>
<reference evidence="11" key="1">
    <citation type="submission" date="2018-06" db="EMBL/GenBank/DDBJ databases">
        <authorList>
            <person name="Zhirakovskaya E."/>
        </authorList>
    </citation>
    <scope>NUCLEOTIDE SEQUENCE</scope>
</reference>
<dbReference type="Pfam" id="PF00521">
    <property type="entry name" value="DNA_topoisoIV"/>
    <property type="match status" value="1"/>
</dbReference>
<dbReference type="FunFam" id="3.90.199.10:FF:000001">
    <property type="entry name" value="DNA gyrase subunit A"/>
    <property type="match status" value="1"/>
</dbReference>
<dbReference type="NCBIfam" id="NF004043">
    <property type="entry name" value="PRK05560.1"/>
    <property type="match status" value="1"/>
</dbReference>
<sequence>MNKAVTNTVPIDIEDEMKSSFLEYSMSVIVSRALPDVRDGLKPVHRRILYAMSQMGNHHNKAYKKSARTVGEVIAKYHPHGDTAVYDALVRMAQDFSLRYPLVDGQGNFGSIDGDSAAAMRYTEARLHKVSAEILEDLDKETVEFINNYDESEVEPVALPSKLPNLLVNGSGGIAVGMATNIPPHNLGEIVDGLIHLIDNPDCQITDLMKHIKGPDFPTGAQIHGVVGFRQAYTTGRGHVIMRATATIEPMEKADRERIVVTEIPYQVNKARLIEKIAELTRDKKITGVSDIRDESDRKGMRIVIELRKDAMGQVVLNQLYKHTSMQDTFGVIMIALVEGRPRHLNLKEMLHHFVEHRREVITRRTLFDLRKAEEREHILSGYVKALENLNEVIKLIREAASPDEAKTLIMEKFEFTEAQSKAILALRLQRLTGMERQKIIDERDETLKAIEKLIYIRDHEEEKFRIIKQELCELKDKFGDERRTALVPMESEVETEDLIAEEDMVVAISMSGYIKRNPIDFYRSQKRGGRGVKGIEMKAEDAVQDLFIASTHDNLLFFTNTGRVFRKKVYEIPSASRVARGKAVVNLIQLQPGEKVAAIFPVDQFKQDRFLVIATRNGFIKKTSLDAYSRIHTGGIIAITLEEGDDVIAAKITEGDHNIILTTKKGMAIRFHEKDARPIGRVSKGVRGVALTGGDQVVGLTALAEEEIPEYALFTIKEDGYGKRTQVARYPLQRRSGKGVLDIKCNGGSGSVVAVKSVRPNDELMIINQAGVVIRIKASDISVIGRNTKGVRVISIKEQDKVVSVGRLREHVQGE</sequence>
<dbReference type="GO" id="GO:0003918">
    <property type="term" value="F:DNA topoisomerase type II (double strand cut, ATP-hydrolyzing) activity"/>
    <property type="evidence" value="ECO:0007669"/>
    <property type="project" value="UniProtKB-EC"/>
</dbReference>
<dbReference type="NCBIfam" id="TIGR01063">
    <property type="entry name" value="gyrA"/>
    <property type="match status" value="1"/>
</dbReference>
<dbReference type="SUPFAM" id="SSF101904">
    <property type="entry name" value="GyrA/ParC C-terminal domain-like"/>
    <property type="match status" value="1"/>
</dbReference>
<evidence type="ECO:0000256" key="7">
    <source>
        <dbReference type="ARBA" id="ARBA00023125"/>
    </source>
</evidence>
<evidence type="ECO:0000256" key="3">
    <source>
        <dbReference type="ARBA" id="ARBA00012895"/>
    </source>
</evidence>
<keyword evidence="8 11" id="KW-0413">Isomerase</keyword>
<dbReference type="CDD" id="cd00187">
    <property type="entry name" value="TOP4c"/>
    <property type="match status" value="1"/>
</dbReference>
<dbReference type="FunFam" id="3.30.1360.40:FF:000002">
    <property type="entry name" value="DNA gyrase subunit A"/>
    <property type="match status" value="1"/>
</dbReference>
<evidence type="ECO:0000256" key="2">
    <source>
        <dbReference type="ARBA" id="ARBA00008263"/>
    </source>
</evidence>
<comment type="similarity">
    <text evidence="2">Belongs to the type II topoisomerase GyrA/ParC subunit family.</text>
</comment>
<dbReference type="GO" id="GO:0005694">
    <property type="term" value="C:chromosome"/>
    <property type="evidence" value="ECO:0007669"/>
    <property type="project" value="InterPro"/>
</dbReference>
<evidence type="ECO:0000313" key="11">
    <source>
        <dbReference type="EMBL" id="VAX21773.1"/>
    </source>
</evidence>
<dbReference type="PANTHER" id="PTHR43493:SF5">
    <property type="entry name" value="DNA GYRASE SUBUNIT A, CHLOROPLASTIC_MITOCHONDRIAL"/>
    <property type="match status" value="1"/>
</dbReference>
<dbReference type="FunFam" id="1.10.268.10:FF:000001">
    <property type="entry name" value="DNA gyrase subunit A"/>
    <property type="match status" value="1"/>
</dbReference>
<evidence type="ECO:0000256" key="6">
    <source>
        <dbReference type="ARBA" id="ARBA00023029"/>
    </source>
</evidence>
<dbReference type="Gene3D" id="2.120.10.90">
    <property type="entry name" value="DNA gyrase/topoisomerase IV, subunit A, C-terminal"/>
    <property type="match status" value="1"/>
</dbReference>
<evidence type="ECO:0000256" key="5">
    <source>
        <dbReference type="ARBA" id="ARBA00022840"/>
    </source>
</evidence>
<organism evidence="11">
    <name type="scientific">hydrothermal vent metagenome</name>
    <dbReference type="NCBI Taxonomy" id="652676"/>
    <lineage>
        <taxon>unclassified sequences</taxon>
        <taxon>metagenomes</taxon>
        <taxon>ecological metagenomes</taxon>
    </lineage>
</organism>